<dbReference type="PANTHER" id="PTHR31793">
    <property type="entry name" value="4-HYDROXYBENZOYL-COA THIOESTERASE FAMILY MEMBER"/>
    <property type="match status" value="1"/>
</dbReference>
<protein>
    <submittedName>
        <fullName evidence="3">Esterase</fullName>
    </submittedName>
</protein>
<dbReference type="CDD" id="cd00586">
    <property type="entry name" value="4HBT"/>
    <property type="match status" value="1"/>
</dbReference>
<dbReference type="Pfam" id="PF13279">
    <property type="entry name" value="4HBT_2"/>
    <property type="match status" value="1"/>
</dbReference>
<dbReference type="Proteomes" id="UP000193118">
    <property type="component" value="Unassembled WGS sequence"/>
</dbReference>
<dbReference type="STRING" id="194197.BWD09_07635"/>
<dbReference type="GeneID" id="94581301"/>
<dbReference type="Gene3D" id="3.10.129.10">
    <property type="entry name" value="Hotdog Thioesterase"/>
    <property type="match status" value="1"/>
</dbReference>
<keyword evidence="2" id="KW-0378">Hydrolase</keyword>
<keyword evidence="4" id="KW-1185">Reference proteome</keyword>
<accession>A0A1X3D8W6</accession>
<comment type="caution">
    <text evidence="3">The sequence shown here is derived from an EMBL/GenBank/DDBJ whole genome shotgun (WGS) entry which is preliminary data.</text>
</comment>
<evidence type="ECO:0000256" key="2">
    <source>
        <dbReference type="ARBA" id="ARBA00022801"/>
    </source>
</evidence>
<evidence type="ECO:0000256" key="1">
    <source>
        <dbReference type="ARBA" id="ARBA00005953"/>
    </source>
</evidence>
<dbReference type="InterPro" id="IPR050563">
    <property type="entry name" value="4-hydroxybenzoyl-CoA_TE"/>
</dbReference>
<sequence length="142" mass="15359">MPRINLPLPEKVLFRTGLTVQIGDINYGNHLANDAVLRLCHECRMRWLARHGFSELDAGGAGLIMADAAVQYLAQAHHGDGLAVEMGADGIGRSGFALLYHISRESDGRSIAKVQTGMVCFDYAAQKVCRLPEGLGKILQAV</sequence>
<dbReference type="GO" id="GO:0047617">
    <property type="term" value="F:fatty acyl-CoA hydrolase activity"/>
    <property type="evidence" value="ECO:0007669"/>
    <property type="project" value="TreeGrafter"/>
</dbReference>
<dbReference type="OrthoDB" id="333038at2"/>
<evidence type="ECO:0000313" key="4">
    <source>
        <dbReference type="Proteomes" id="UP000193118"/>
    </source>
</evidence>
<dbReference type="SUPFAM" id="SSF54637">
    <property type="entry name" value="Thioesterase/thiol ester dehydrase-isomerase"/>
    <property type="match status" value="1"/>
</dbReference>
<gene>
    <name evidence="3" type="ORF">BWD09_07635</name>
</gene>
<organism evidence="3 4">
    <name type="scientific">Neisseria dentiae</name>
    <dbReference type="NCBI Taxonomy" id="194197"/>
    <lineage>
        <taxon>Bacteria</taxon>
        <taxon>Pseudomonadati</taxon>
        <taxon>Pseudomonadota</taxon>
        <taxon>Betaproteobacteria</taxon>
        <taxon>Neisseriales</taxon>
        <taxon>Neisseriaceae</taxon>
        <taxon>Neisseria</taxon>
    </lineage>
</organism>
<dbReference type="PANTHER" id="PTHR31793:SF27">
    <property type="entry name" value="NOVEL THIOESTERASE SUPERFAMILY DOMAIN AND SAPOSIN A-TYPE DOMAIN CONTAINING PROTEIN (0610012H03RIK)"/>
    <property type="match status" value="1"/>
</dbReference>
<dbReference type="AlphaFoldDB" id="A0A1X3D8W6"/>
<comment type="similarity">
    <text evidence="1">Belongs to the 4-hydroxybenzoyl-CoA thioesterase family.</text>
</comment>
<dbReference type="RefSeq" id="WP_085366092.1">
    <property type="nucleotide sequence ID" value="NZ_CAUJPZ010000031.1"/>
</dbReference>
<name>A0A1X3D8W6_9NEIS</name>
<dbReference type="EMBL" id="MTBO01000017">
    <property type="protein sequence ID" value="OSI16205.1"/>
    <property type="molecule type" value="Genomic_DNA"/>
</dbReference>
<dbReference type="InterPro" id="IPR029069">
    <property type="entry name" value="HotDog_dom_sf"/>
</dbReference>
<reference evidence="4" key="1">
    <citation type="submission" date="2017-01" db="EMBL/GenBank/DDBJ databases">
        <authorList>
            <person name="Wolfgang W.J."/>
            <person name="Cole J."/>
            <person name="Wroblewski D."/>
            <person name="Mcginnis J."/>
            <person name="Musser K.A."/>
        </authorList>
    </citation>
    <scope>NUCLEOTIDE SEQUENCE [LARGE SCALE GENOMIC DNA]</scope>
    <source>
        <strain evidence="4">DSM 19151</strain>
    </source>
</reference>
<evidence type="ECO:0000313" key="3">
    <source>
        <dbReference type="EMBL" id="OSI16205.1"/>
    </source>
</evidence>
<proteinExistence type="inferred from homology"/>